<feature type="non-terminal residue" evidence="1">
    <location>
        <position position="1"/>
    </location>
</feature>
<organism evidence="1 2">
    <name type="scientific">Racocetra persica</name>
    <dbReference type="NCBI Taxonomy" id="160502"/>
    <lineage>
        <taxon>Eukaryota</taxon>
        <taxon>Fungi</taxon>
        <taxon>Fungi incertae sedis</taxon>
        <taxon>Mucoromycota</taxon>
        <taxon>Glomeromycotina</taxon>
        <taxon>Glomeromycetes</taxon>
        <taxon>Diversisporales</taxon>
        <taxon>Gigasporaceae</taxon>
        <taxon>Racocetra</taxon>
    </lineage>
</organism>
<evidence type="ECO:0000313" key="2">
    <source>
        <dbReference type="Proteomes" id="UP000789920"/>
    </source>
</evidence>
<name>A0ACA9RDU1_9GLOM</name>
<reference evidence="1" key="1">
    <citation type="submission" date="2021-06" db="EMBL/GenBank/DDBJ databases">
        <authorList>
            <person name="Kallberg Y."/>
            <person name="Tangrot J."/>
            <person name="Rosling A."/>
        </authorList>
    </citation>
    <scope>NUCLEOTIDE SEQUENCE</scope>
    <source>
        <strain evidence="1">MA461A</strain>
    </source>
</reference>
<proteinExistence type="predicted"/>
<sequence>HTGNIVIKSDESFEDGIRVIIIDFGFSKVVSRNSISHQGIQCQINFMDPYILNLLNKQFGQIYNYPSDIYSLGIIFWEISSNGQKTQIECNHIATMMKRIDGEREKPVAGSTRSFVELYKKCWDHDPNNRPDIYQVYDSIHRDEIISGEIWES</sequence>
<evidence type="ECO:0000313" key="1">
    <source>
        <dbReference type="EMBL" id="CAG8789067.1"/>
    </source>
</evidence>
<accession>A0ACA9RDU1</accession>
<gene>
    <name evidence="1" type="ORF">RPERSI_LOCUS18825</name>
</gene>
<dbReference type="Proteomes" id="UP000789920">
    <property type="component" value="Unassembled WGS sequence"/>
</dbReference>
<comment type="caution">
    <text evidence="1">The sequence shown here is derived from an EMBL/GenBank/DDBJ whole genome shotgun (WGS) entry which is preliminary data.</text>
</comment>
<keyword evidence="2" id="KW-1185">Reference proteome</keyword>
<protein>
    <submittedName>
        <fullName evidence="1">15890_t:CDS:1</fullName>
    </submittedName>
</protein>
<dbReference type="EMBL" id="CAJVQC010050454">
    <property type="protein sequence ID" value="CAG8789067.1"/>
    <property type="molecule type" value="Genomic_DNA"/>
</dbReference>